<name>A0A848HKB1_9BURK</name>
<comment type="caution">
    <text evidence="2">The sequence shown here is derived from an EMBL/GenBank/DDBJ whole genome shotgun (WGS) entry which is preliminary data.</text>
</comment>
<proteinExistence type="predicted"/>
<dbReference type="Proteomes" id="UP000583752">
    <property type="component" value="Unassembled WGS sequence"/>
</dbReference>
<dbReference type="EMBL" id="JABBGG010000006">
    <property type="protein sequence ID" value="NML61664.1"/>
    <property type="molecule type" value="Genomic_DNA"/>
</dbReference>
<accession>A0A848HKB1</accession>
<feature type="region of interest" description="Disordered" evidence="1">
    <location>
        <begin position="72"/>
        <end position="101"/>
    </location>
</feature>
<reference evidence="2 3" key="1">
    <citation type="submission" date="2020-04" db="EMBL/GenBank/DDBJ databases">
        <title>Massilia sp. RP-1-19 isolated from soil.</title>
        <authorList>
            <person name="Dahal R.H."/>
        </authorList>
    </citation>
    <scope>NUCLEOTIDE SEQUENCE [LARGE SCALE GENOMIC DNA]</scope>
    <source>
        <strain evidence="2 3">RP-1-19</strain>
    </source>
</reference>
<evidence type="ECO:0000256" key="1">
    <source>
        <dbReference type="SAM" id="MobiDB-lite"/>
    </source>
</evidence>
<gene>
    <name evidence="2" type="ORF">HHL21_11345</name>
</gene>
<protein>
    <submittedName>
        <fullName evidence="2">MipA/OmpV family protein</fullName>
    </submittedName>
</protein>
<dbReference type="AlphaFoldDB" id="A0A848HKB1"/>
<sequence>MGYSPSEHHTVFVDVAATRFGKAVKNSSLVDKPNQASVAVSYTRRPTATGRQSSNGWATAPAAGAWCGRRRNKRKQLMPTGKLARHYNKPGLHGATGAAPD</sequence>
<organism evidence="2 3">
    <name type="scientific">Massilia polaris</name>
    <dbReference type="NCBI Taxonomy" id="2728846"/>
    <lineage>
        <taxon>Bacteria</taxon>
        <taxon>Pseudomonadati</taxon>
        <taxon>Pseudomonadota</taxon>
        <taxon>Betaproteobacteria</taxon>
        <taxon>Burkholderiales</taxon>
        <taxon>Oxalobacteraceae</taxon>
        <taxon>Telluria group</taxon>
        <taxon>Massilia</taxon>
    </lineage>
</organism>
<evidence type="ECO:0000313" key="3">
    <source>
        <dbReference type="Proteomes" id="UP000583752"/>
    </source>
</evidence>
<keyword evidence="3" id="KW-1185">Reference proteome</keyword>
<evidence type="ECO:0000313" key="2">
    <source>
        <dbReference type="EMBL" id="NML61664.1"/>
    </source>
</evidence>